<comment type="similarity">
    <text evidence="2 9">Belongs to the uroporphyrinogen-III synthase family.</text>
</comment>
<evidence type="ECO:0000256" key="7">
    <source>
        <dbReference type="ARBA" id="ARBA00040167"/>
    </source>
</evidence>
<evidence type="ECO:0000313" key="11">
    <source>
        <dbReference type="EMBL" id="MEI5905656.1"/>
    </source>
</evidence>
<evidence type="ECO:0000313" key="12">
    <source>
        <dbReference type="Proteomes" id="UP001312865"/>
    </source>
</evidence>
<dbReference type="RefSeq" id="WP_336585071.1">
    <property type="nucleotide sequence ID" value="NZ_JBBAXC010000001.1"/>
</dbReference>
<dbReference type="GO" id="GO:0004852">
    <property type="term" value="F:uroporphyrinogen-III synthase activity"/>
    <property type="evidence" value="ECO:0007669"/>
    <property type="project" value="UniProtKB-EC"/>
</dbReference>
<organism evidence="11 12">
    <name type="scientific">Bacillus spongiae</name>
    <dbReference type="NCBI Taxonomy" id="2683610"/>
    <lineage>
        <taxon>Bacteria</taxon>
        <taxon>Bacillati</taxon>
        <taxon>Bacillota</taxon>
        <taxon>Bacilli</taxon>
        <taxon>Bacillales</taxon>
        <taxon>Bacillaceae</taxon>
        <taxon>Bacillus</taxon>
    </lineage>
</organism>
<dbReference type="EC" id="4.2.1.75" evidence="3 9"/>
<dbReference type="PANTHER" id="PTHR38042">
    <property type="entry name" value="UROPORPHYRINOGEN-III SYNTHASE, CHLOROPLASTIC"/>
    <property type="match status" value="1"/>
</dbReference>
<name>A0ABU8H8Y3_9BACI</name>
<dbReference type="SUPFAM" id="SSF69618">
    <property type="entry name" value="HemD-like"/>
    <property type="match status" value="1"/>
</dbReference>
<keyword evidence="12" id="KW-1185">Reference proteome</keyword>
<dbReference type="PANTHER" id="PTHR38042:SF1">
    <property type="entry name" value="UROPORPHYRINOGEN-III SYNTHASE, CHLOROPLASTIC"/>
    <property type="match status" value="1"/>
</dbReference>
<dbReference type="InterPro" id="IPR036108">
    <property type="entry name" value="4pyrrol_syn_uPrphyn_synt_sf"/>
</dbReference>
<comment type="pathway">
    <text evidence="1 9">Porphyrin-containing compound metabolism; protoporphyrin-IX biosynthesis; coproporphyrinogen-III from 5-aminolevulinate: step 3/4.</text>
</comment>
<evidence type="ECO:0000256" key="3">
    <source>
        <dbReference type="ARBA" id="ARBA00013109"/>
    </source>
</evidence>
<feature type="domain" description="Tetrapyrrole biosynthesis uroporphyrinogen III synthase" evidence="10">
    <location>
        <begin position="24"/>
        <end position="248"/>
    </location>
</feature>
<proteinExistence type="inferred from homology"/>
<evidence type="ECO:0000256" key="8">
    <source>
        <dbReference type="ARBA" id="ARBA00048617"/>
    </source>
</evidence>
<comment type="caution">
    <text evidence="11">The sequence shown here is derived from an EMBL/GenBank/DDBJ whole genome shotgun (WGS) entry which is preliminary data.</text>
</comment>
<evidence type="ECO:0000256" key="9">
    <source>
        <dbReference type="RuleBase" id="RU366031"/>
    </source>
</evidence>
<reference evidence="11 12" key="1">
    <citation type="journal article" date="2018" name="J. Microbiol.">
        <title>Bacillus spongiae sp. nov., isolated from sponge of Jeju Island.</title>
        <authorList>
            <person name="Lee G.E."/>
            <person name="Im W.T."/>
            <person name="Park J.S."/>
        </authorList>
    </citation>
    <scope>NUCLEOTIDE SEQUENCE [LARGE SCALE GENOMIC DNA]</scope>
    <source>
        <strain evidence="11 12">135PIL107-10</strain>
    </source>
</reference>
<dbReference type="Gene3D" id="3.40.50.10090">
    <property type="match status" value="2"/>
</dbReference>
<dbReference type="CDD" id="cd06578">
    <property type="entry name" value="HemD"/>
    <property type="match status" value="1"/>
</dbReference>
<keyword evidence="5 9" id="KW-0627">Porphyrin biosynthesis</keyword>
<evidence type="ECO:0000256" key="2">
    <source>
        <dbReference type="ARBA" id="ARBA00008133"/>
    </source>
</evidence>
<evidence type="ECO:0000259" key="10">
    <source>
        <dbReference type="Pfam" id="PF02602"/>
    </source>
</evidence>
<evidence type="ECO:0000256" key="1">
    <source>
        <dbReference type="ARBA" id="ARBA00004772"/>
    </source>
</evidence>
<evidence type="ECO:0000256" key="5">
    <source>
        <dbReference type="ARBA" id="ARBA00023244"/>
    </source>
</evidence>
<sequence length="258" mass="29015">MTSSLPLSGRDILITRSVEQSVSFAQYIEKQGGIAHAVPLLAFRSNRDRKEKVTMDHIFQYDWMIFTSKNAVDYFQQTLSHYSLSLSNLQAKVGAVGSKTASYLQSKGIKVDFCPQNFTAEDFAYEFVQRNMKPNKVLIPKGSLAGQSIQTIFHAHHICCDELIVYCTYTPENSLDELQHLLTSKKIDAITFTSSSAVRFFMKALQKRGLSIPETVYACIGPKTKATAESLGLVVQISPNIYTIEEMMKALVNYYQHT</sequence>
<dbReference type="InterPro" id="IPR003754">
    <property type="entry name" value="4pyrrol_synth_uPrphyn_synth"/>
</dbReference>
<evidence type="ECO:0000256" key="6">
    <source>
        <dbReference type="ARBA" id="ARBA00037589"/>
    </source>
</evidence>
<accession>A0ABU8H8Y3</accession>
<dbReference type="Proteomes" id="UP001312865">
    <property type="component" value="Unassembled WGS sequence"/>
</dbReference>
<keyword evidence="4 9" id="KW-0456">Lyase</keyword>
<dbReference type="EMBL" id="JBBAXC010000001">
    <property type="protein sequence ID" value="MEI5905656.1"/>
    <property type="molecule type" value="Genomic_DNA"/>
</dbReference>
<evidence type="ECO:0000256" key="4">
    <source>
        <dbReference type="ARBA" id="ARBA00023239"/>
    </source>
</evidence>
<comment type="catalytic activity">
    <reaction evidence="8 9">
        <text>hydroxymethylbilane = uroporphyrinogen III + H2O</text>
        <dbReference type="Rhea" id="RHEA:18965"/>
        <dbReference type="ChEBI" id="CHEBI:15377"/>
        <dbReference type="ChEBI" id="CHEBI:57308"/>
        <dbReference type="ChEBI" id="CHEBI:57845"/>
        <dbReference type="EC" id="4.2.1.75"/>
    </reaction>
</comment>
<gene>
    <name evidence="11" type="ORF">WAK64_01070</name>
</gene>
<dbReference type="InterPro" id="IPR039793">
    <property type="entry name" value="UROS/Hem4"/>
</dbReference>
<dbReference type="Pfam" id="PF02602">
    <property type="entry name" value="HEM4"/>
    <property type="match status" value="1"/>
</dbReference>
<protein>
    <recommendedName>
        <fullName evidence="7 9">Uroporphyrinogen-III synthase</fullName>
        <ecNumber evidence="3 9">4.2.1.75</ecNumber>
    </recommendedName>
</protein>
<comment type="function">
    <text evidence="6 9">Catalyzes cyclization of the linear tetrapyrrole, hydroxymethylbilane, to the macrocyclic uroporphyrinogen III.</text>
</comment>